<keyword evidence="2" id="KW-1185">Reference proteome</keyword>
<protein>
    <submittedName>
        <fullName evidence="1">Uncharacterized protein</fullName>
    </submittedName>
</protein>
<name>K6ZEZ6_9ALTE</name>
<accession>K6ZEZ6</accession>
<dbReference type="EMBL" id="BAEQ01000036">
    <property type="protein sequence ID" value="GAC28917.1"/>
    <property type="molecule type" value="Genomic_DNA"/>
</dbReference>
<proteinExistence type="predicted"/>
<reference evidence="2" key="1">
    <citation type="journal article" date="2014" name="Environ. Microbiol.">
        <title>Comparative genomics of the marine bacterial genus Glaciecola reveals the high degree of genomic diversity and genomic characteristic for cold adaptation.</title>
        <authorList>
            <person name="Qin Q.L."/>
            <person name="Xie B.B."/>
            <person name="Yu Y."/>
            <person name="Shu Y.L."/>
            <person name="Rong J.C."/>
            <person name="Zhang Y.J."/>
            <person name="Zhao D.L."/>
            <person name="Chen X.L."/>
            <person name="Zhang X.Y."/>
            <person name="Chen B."/>
            <person name="Zhou B.C."/>
            <person name="Zhang Y.Z."/>
        </authorList>
    </citation>
    <scope>NUCLEOTIDE SEQUENCE [LARGE SCALE GENOMIC DNA]</scope>
    <source>
        <strain evidence="2">ACAM 615</strain>
    </source>
</reference>
<organism evidence="1 2">
    <name type="scientific">Brumicola pallidula DSM 14239 = ACAM 615</name>
    <dbReference type="NCBI Taxonomy" id="1121922"/>
    <lineage>
        <taxon>Bacteria</taxon>
        <taxon>Pseudomonadati</taxon>
        <taxon>Pseudomonadota</taxon>
        <taxon>Gammaproteobacteria</taxon>
        <taxon>Alteromonadales</taxon>
        <taxon>Alteromonadaceae</taxon>
        <taxon>Brumicola</taxon>
    </lineage>
</organism>
<comment type="caution">
    <text evidence="1">The sequence shown here is derived from an EMBL/GenBank/DDBJ whole genome shotgun (WGS) entry which is preliminary data.</text>
</comment>
<dbReference type="AlphaFoldDB" id="K6ZEZ6"/>
<dbReference type="Proteomes" id="UP000006251">
    <property type="component" value="Unassembled WGS sequence"/>
</dbReference>
<evidence type="ECO:0000313" key="2">
    <source>
        <dbReference type="Proteomes" id="UP000006251"/>
    </source>
</evidence>
<sequence length="48" mass="5443">MTKYTSVTCYRHHYLSFLFTIFSINATESKLDKVSAANATIFIKSGHV</sequence>
<evidence type="ECO:0000313" key="1">
    <source>
        <dbReference type="EMBL" id="GAC28917.1"/>
    </source>
</evidence>
<gene>
    <name evidence="1" type="ORF">GPAL_2056</name>
</gene>